<comment type="caution">
    <text evidence="2">The sequence shown here is derived from an EMBL/GenBank/DDBJ whole genome shotgun (WGS) entry which is preliminary data.</text>
</comment>
<keyword evidence="1" id="KW-1133">Transmembrane helix</keyword>
<dbReference type="Proteomes" id="UP000245207">
    <property type="component" value="Unassembled WGS sequence"/>
</dbReference>
<dbReference type="OrthoDB" id="1938430at2759"/>
<reference evidence="2 3" key="1">
    <citation type="journal article" date="2018" name="Mol. Plant">
        <title>The genome of Artemisia annua provides insight into the evolution of Asteraceae family and artemisinin biosynthesis.</title>
        <authorList>
            <person name="Shen Q."/>
            <person name="Zhang L."/>
            <person name="Liao Z."/>
            <person name="Wang S."/>
            <person name="Yan T."/>
            <person name="Shi P."/>
            <person name="Liu M."/>
            <person name="Fu X."/>
            <person name="Pan Q."/>
            <person name="Wang Y."/>
            <person name="Lv Z."/>
            <person name="Lu X."/>
            <person name="Zhang F."/>
            <person name="Jiang W."/>
            <person name="Ma Y."/>
            <person name="Chen M."/>
            <person name="Hao X."/>
            <person name="Li L."/>
            <person name="Tang Y."/>
            <person name="Lv G."/>
            <person name="Zhou Y."/>
            <person name="Sun X."/>
            <person name="Brodelius P.E."/>
            <person name="Rose J.K.C."/>
            <person name="Tang K."/>
        </authorList>
    </citation>
    <scope>NUCLEOTIDE SEQUENCE [LARGE SCALE GENOMIC DNA]</scope>
    <source>
        <strain evidence="3">cv. Huhao1</strain>
        <tissue evidence="2">Leaf</tissue>
    </source>
</reference>
<evidence type="ECO:0000313" key="2">
    <source>
        <dbReference type="EMBL" id="PWA55176.1"/>
    </source>
</evidence>
<keyword evidence="3" id="KW-1185">Reference proteome</keyword>
<dbReference type="AlphaFoldDB" id="A0A2U1M1N5"/>
<evidence type="ECO:0000313" key="3">
    <source>
        <dbReference type="Proteomes" id="UP000245207"/>
    </source>
</evidence>
<feature type="transmembrane region" description="Helical" evidence="1">
    <location>
        <begin position="162"/>
        <end position="180"/>
    </location>
</feature>
<proteinExistence type="predicted"/>
<keyword evidence="1" id="KW-0472">Membrane</keyword>
<dbReference type="EMBL" id="PKPP01006838">
    <property type="protein sequence ID" value="PWA55176.1"/>
    <property type="molecule type" value="Genomic_DNA"/>
</dbReference>
<keyword evidence="1" id="KW-0812">Transmembrane</keyword>
<accession>A0A2U1M1N5</accession>
<gene>
    <name evidence="2" type="ORF">CTI12_AA306680</name>
</gene>
<keyword evidence="2" id="KW-0695">RNA-directed DNA polymerase</keyword>
<sequence length="181" mass="21155">MRCSEKNDDMVCGFCKLVPDSHSHLFFECDFPRKVSSRLKYLVRLDNAPDSWQNLIDFMASRPVRKSIWNILQRLLIGACVYYIWQERNLRIFQGRARSFDEVCCQIRDVVRGRAMRLRLKASIQVFNAANLWDFHVKHGCLEKDIMNIREYIGCLGNFVESWTIGALFTLGLGLIKVVMQ</sequence>
<evidence type="ECO:0000256" key="1">
    <source>
        <dbReference type="SAM" id="Phobius"/>
    </source>
</evidence>
<dbReference type="GO" id="GO:0003964">
    <property type="term" value="F:RNA-directed DNA polymerase activity"/>
    <property type="evidence" value="ECO:0007669"/>
    <property type="project" value="UniProtKB-KW"/>
</dbReference>
<keyword evidence="2" id="KW-0808">Transferase</keyword>
<organism evidence="2 3">
    <name type="scientific">Artemisia annua</name>
    <name type="common">Sweet wormwood</name>
    <dbReference type="NCBI Taxonomy" id="35608"/>
    <lineage>
        <taxon>Eukaryota</taxon>
        <taxon>Viridiplantae</taxon>
        <taxon>Streptophyta</taxon>
        <taxon>Embryophyta</taxon>
        <taxon>Tracheophyta</taxon>
        <taxon>Spermatophyta</taxon>
        <taxon>Magnoliopsida</taxon>
        <taxon>eudicotyledons</taxon>
        <taxon>Gunneridae</taxon>
        <taxon>Pentapetalae</taxon>
        <taxon>asterids</taxon>
        <taxon>campanulids</taxon>
        <taxon>Asterales</taxon>
        <taxon>Asteraceae</taxon>
        <taxon>Asteroideae</taxon>
        <taxon>Anthemideae</taxon>
        <taxon>Artemisiinae</taxon>
        <taxon>Artemisia</taxon>
    </lineage>
</organism>
<name>A0A2U1M1N5_ARTAN</name>
<keyword evidence="2" id="KW-0548">Nucleotidyltransferase</keyword>
<dbReference type="STRING" id="35608.A0A2U1M1N5"/>
<protein>
    <submittedName>
        <fullName evidence="2">RNA-directed DNA polymerase, eukaryota, Reverse transcriptase zinc-binding domain protein</fullName>
    </submittedName>
</protein>